<dbReference type="EMBL" id="FTOR01000006">
    <property type="protein sequence ID" value="SIT25196.1"/>
    <property type="molecule type" value="Genomic_DNA"/>
</dbReference>
<gene>
    <name evidence="1" type="ORF">SAMN05421788_106257</name>
</gene>
<dbReference type="KEGG" id="fln:FLA_2206"/>
<dbReference type="Proteomes" id="UP000186917">
    <property type="component" value="Unassembled WGS sequence"/>
</dbReference>
<reference evidence="2" key="1">
    <citation type="submission" date="2017-01" db="EMBL/GenBank/DDBJ databases">
        <authorList>
            <person name="Varghese N."/>
            <person name="Submissions S."/>
        </authorList>
    </citation>
    <scope>NUCLEOTIDE SEQUENCE [LARGE SCALE GENOMIC DNA]</scope>
    <source>
        <strain evidence="2">DSM 21054</strain>
    </source>
</reference>
<dbReference type="AlphaFoldDB" id="A0A173MF86"/>
<name>A0A173MF86_9BACT</name>
<protein>
    <submittedName>
        <fullName evidence="1">Uncharacterized protein</fullName>
    </submittedName>
</protein>
<organism evidence="1 2">
    <name type="scientific">Filimonas lacunae</name>
    <dbReference type="NCBI Taxonomy" id="477680"/>
    <lineage>
        <taxon>Bacteria</taxon>
        <taxon>Pseudomonadati</taxon>
        <taxon>Bacteroidota</taxon>
        <taxon>Chitinophagia</taxon>
        <taxon>Chitinophagales</taxon>
        <taxon>Chitinophagaceae</taxon>
        <taxon>Filimonas</taxon>
    </lineage>
</organism>
<dbReference type="OrthoDB" id="669122at2"/>
<dbReference type="RefSeq" id="WP_076380452.1">
    <property type="nucleotide sequence ID" value="NZ_AP017422.1"/>
</dbReference>
<sequence>MKKYKDFIPHADAELSVYALAYKHNFRKMAEEAISYMNDEAIVQHEAEVQAMIDAIQAVEMKKAELAAAVSHKNKLVQNTTSRMRQMAMFAKKGDARQTATVTGSGLKCNPVHVDVRNLRPQLTVTANKSHVSIAFRKNYSLPIALYSRKQGSLEWEFISYAATSPYIDKRPVAVPGQPESREYQAHYTDFSNCISEMSSIMQVVFHPQHIVEKEE</sequence>
<keyword evidence="2" id="KW-1185">Reference proteome</keyword>
<evidence type="ECO:0000313" key="1">
    <source>
        <dbReference type="EMBL" id="SIT25196.1"/>
    </source>
</evidence>
<proteinExistence type="predicted"/>
<evidence type="ECO:0000313" key="2">
    <source>
        <dbReference type="Proteomes" id="UP000186917"/>
    </source>
</evidence>
<accession>A0A173MF86</accession>